<dbReference type="SMART" id="SM00327">
    <property type="entry name" value="VWA"/>
    <property type="match status" value="1"/>
</dbReference>
<name>A0A128F5S5_9GAMM</name>
<dbReference type="Gene3D" id="3.40.50.410">
    <property type="entry name" value="von Willebrand factor, type A domain"/>
    <property type="match status" value="1"/>
</dbReference>
<dbReference type="InterPro" id="IPR002035">
    <property type="entry name" value="VWF_A"/>
</dbReference>
<dbReference type="PANTHER" id="PTHR36846:SF1">
    <property type="entry name" value="PROTEIN VIAA"/>
    <property type="match status" value="1"/>
</dbReference>
<evidence type="ECO:0000313" key="2">
    <source>
        <dbReference type="EMBL" id="CZF82149.1"/>
    </source>
</evidence>
<organism evidence="2 3">
    <name type="scientific">Grimontia celer</name>
    <dbReference type="NCBI Taxonomy" id="1796497"/>
    <lineage>
        <taxon>Bacteria</taxon>
        <taxon>Pseudomonadati</taxon>
        <taxon>Pseudomonadota</taxon>
        <taxon>Gammaproteobacteria</taxon>
        <taxon>Vibrionales</taxon>
        <taxon>Vibrionaceae</taxon>
        <taxon>Grimontia</taxon>
    </lineage>
</organism>
<evidence type="ECO:0000259" key="1">
    <source>
        <dbReference type="SMART" id="SM00327"/>
    </source>
</evidence>
<dbReference type="NCBIfam" id="NF008230">
    <property type="entry name" value="PRK10997.1"/>
    <property type="match status" value="1"/>
</dbReference>
<accession>A0A128F5S5</accession>
<dbReference type="Pfam" id="PF05762">
    <property type="entry name" value="VWA_CoxE"/>
    <property type="match status" value="1"/>
</dbReference>
<gene>
    <name evidence="2" type="primary">viaA</name>
    <name evidence="2" type="ORF">GCE9029_03054</name>
</gene>
<dbReference type="EMBL" id="FIZX01000002">
    <property type="protein sequence ID" value="CZF82149.1"/>
    <property type="molecule type" value="Genomic_DNA"/>
</dbReference>
<dbReference type="InterPro" id="IPR036465">
    <property type="entry name" value="vWFA_dom_sf"/>
</dbReference>
<feature type="domain" description="VWFA" evidence="1">
    <location>
        <begin position="321"/>
        <end position="480"/>
    </location>
</feature>
<keyword evidence="3" id="KW-1185">Reference proteome</keyword>
<dbReference type="OrthoDB" id="387240at2"/>
<dbReference type="RefSeq" id="WP_062664364.1">
    <property type="nucleotide sequence ID" value="NZ_FIZX01000002.1"/>
</dbReference>
<evidence type="ECO:0000313" key="3">
    <source>
        <dbReference type="Proteomes" id="UP000071641"/>
    </source>
</evidence>
<dbReference type="STRING" id="1796497.GCE9029_03054"/>
<proteinExistence type="predicted"/>
<reference evidence="3" key="1">
    <citation type="submission" date="2016-02" db="EMBL/GenBank/DDBJ databases">
        <authorList>
            <person name="Rodrigo-Torres Lidia"/>
            <person name="Arahal R.David."/>
        </authorList>
    </citation>
    <scope>NUCLEOTIDE SEQUENCE [LARGE SCALE GENOMIC DNA]</scope>
    <source>
        <strain evidence="3">CECT 9029</strain>
    </source>
</reference>
<dbReference type="AlphaFoldDB" id="A0A128F5S5"/>
<dbReference type="CDD" id="cd01462">
    <property type="entry name" value="VWA_YIEM_type"/>
    <property type="match status" value="1"/>
</dbReference>
<protein>
    <submittedName>
        <fullName evidence="2">Protein ViaA</fullName>
    </submittedName>
</protein>
<dbReference type="SUPFAM" id="SSF53300">
    <property type="entry name" value="vWA-like"/>
    <property type="match status" value="1"/>
</dbReference>
<sequence>MVSPESLHLGMMLAETGMLEHAVTEVMAKPQLLVMTEASPSAKSAVRQHIRKWRHSVKRRLSTDCITSDLKQEILLYQDAVALPQHDFANQAKLIFRKLEGKSAFYLEARRMLEKNIAKETPMFQAYFCNKWYEHLASAIQQAQQKELEAHKDKLLKELYQRIETYKTLENVQEHGTIEKVGRLWDLASSKVTQTDVELLKRFVAFLKENKDLQDIAEKLGRMANEVDDPSLHRSPAEELKLVEEPDDNVADDIVGVHQSNNLERIVPNETIFLAEPALEILFYKHFADKRLLTYRMQGMQRTLRKVKSFKPASKQVEIEKGPFLICVDASGSMSGFPEQCAKAMAYALMQIAVKEDRDCSVMIFSTDHITYELTGEDGLKEALNFLSYSFHGGTDLEPVLNHSIDLMGTDKYRNADLVVISDFIAPVQPKEVQDKVDMLKQQHNRFHAINLSKYGNPKLMEMFDHTWDYHPSLMGRLLKRF</sequence>
<dbReference type="PANTHER" id="PTHR36846">
    <property type="entry name" value="PROTEIN VIAA"/>
    <property type="match status" value="1"/>
</dbReference>
<dbReference type="InterPro" id="IPR008912">
    <property type="entry name" value="Uncharacterised_CoxE"/>
</dbReference>
<dbReference type="GO" id="GO:0005829">
    <property type="term" value="C:cytosol"/>
    <property type="evidence" value="ECO:0007669"/>
    <property type="project" value="TreeGrafter"/>
</dbReference>
<dbReference type="Proteomes" id="UP000071641">
    <property type="component" value="Unassembled WGS sequence"/>
</dbReference>